<dbReference type="Proteomes" id="UP001174909">
    <property type="component" value="Unassembled WGS sequence"/>
</dbReference>
<protein>
    <submittedName>
        <fullName evidence="2">Uncharacterized protein</fullName>
    </submittedName>
</protein>
<name>A0AA35XMR8_GEOBA</name>
<dbReference type="InterPro" id="IPR036116">
    <property type="entry name" value="FN3_sf"/>
</dbReference>
<accession>A0AA35XMR8</accession>
<gene>
    <name evidence="2" type="ORF">GBAR_LOCUS31264</name>
</gene>
<dbReference type="SUPFAM" id="SSF49265">
    <property type="entry name" value="Fibronectin type III"/>
    <property type="match status" value="1"/>
</dbReference>
<evidence type="ECO:0000313" key="3">
    <source>
        <dbReference type="Proteomes" id="UP001174909"/>
    </source>
</evidence>
<evidence type="ECO:0000256" key="1">
    <source>
        <dbReference type="SAM" id="Phobius"/>
    </source>
</evidence>
<proteinExistence type="predicted"/>
<keyword evidence="1" id="KW-1133">Transmembrane helix</keyword>
<keyword evidence="1" id="KW-0812">Transmembrane</keyword>
<comment type="caution">
    <text evidence="2">The sequence shown here is derived from an EMBL/GenBank/DDBJ whole genome shotgun (WGS) entry which is preliminary data.</text>
</comment>
<dbReference type="AlphaFoldDB" id="A0AA35XMR8"/>
<organism evidence="2 3">
    <name type="scientific">Geodia barretti</name>
    <name type="common">Barrett's horny sponge</name>
    <dbReference type="NCBI Taxonomy" id="519541"/>
    <lineage>
        <taxon>Eukaryota</taxon>
        <taxon>Metazoa</taxon>
        <taxon>Porifera</taxon>
        <taxon>Demospongiae</taxon>
        <taxon>Heteroscleromorpha</taxon>
        <taxon>Tetractinellida</taxon>
        <taxon>Astrophorina</taxon>
        <taxon>Geodiidae</taxon>
        <taxon>Geodia</taxon>
    </lineage>
</organism>
<dbReference type="InterPro" id="IPR013783">
    <property type="entry name" value="Ig-like_fold"/>
</dbReference>
<dbReference type="Gene3D" id="2.60.40.10">
    <property type="entry name" value="Immunoglobulins"/>
    <property type="match status" value="1"/>
</dbReference>
<evidence type="ECO:0000313" key="2">
    <source>
        <dbReference type="EMBL" id="CAI8057372.1"/>
    </source>
</evidence>
<keyword evidence="1" id="KW-0472">Membrane</keyword>
<reference evidence="2" key="1">
    <citation type="submission" date="2023-03" db="EMBL/GenBank/DDBJ databases">
        <authorList>
            <person name="Steffen K."/>
            <person name="Cardenas P."/>
        </authorList>
    </citation>
    <scope>NUCLEOTIDE SEQUENCE</scope>
</reference>
<sequence>MSISESAPLTNDQEHTPAPVGIVYRVVDQTTSYTRYFQTVSPDEPLYLEEFACRTVSVSFVVVNRFGVSQESPPLTLNVPGGEIVLRAPTDIDVEESVDKRPDFFGHAVLTISWTHPQDYVEGLHYYIVKLARIGGVAGGGMRFTSSPITSNSLTVSDSETGLGVFLLQYNLIIEVCTRMWGEDSSEECKQERKYLSTVARLEKPMVVTHCVPHRNGLDFDFTIHWTVQEFVAYGNEIFSGFLVVIEDRIAEQFIRNDDVNKIANQTEYSYKWFDLPPLEQDTTYTFIVSIQWLSSDSYKQPSVFDANCTMPAVPPSSSPVLDVRLSELEFSEETMEVQFRVQWNPPTTPNGQITHYLACLGGRKIPNFEQGPGDVKDGNDTTCQNIDKEKRSFAWTTRLPRPDYIYFQMRAHTKLGGAGSWSEAVVISDKAISKTIICSTPPPFEAQRESPESSATYVPVLGALGAVIGLTLLALLVALTVVCGRIRNYTQSICNHNSIARYIVAT</sequence>
<keyword evidence="3" id="KW-1185">Reference proteome</keyword>
<feature type="transmembrane region" description="Helical" evidence="1">
    <location>
        <begin position="458"/>
        <end position="483"/>
    </location>
</feature>
<dbReference type="EMBL" id="CASHTH010004443">
    <property type="protein sequence ID" value="CAI8057372.1"/>
    <property type="molecule type" value="Genomic_DNA"/>
</dbReference>